<dbReference type="CDD" id="cd03809">
    <property type="entry name" value="GT4_MtfB-like"/>
    <property type="match status" value="1"/>
</dbReference>
<reference evidence="3" key="1">
    <citation type="submission" date="2020-10" db="EMBL/GenBank/DDBJ databases">
        <authorList>
            <person name="Gilroy R."/>
        </authorList>
    </citation>
    <scope>NUCLEOTIDE SEQUENCE</scope>
    <source>
        <strain evidence="3">B1-15692</strain>
    </source>
</reference>
<sequence>MPKNSLPEKKIVIDAYPIASPYEGLGVFCKQIGERLGMRAAELRSRYNIGLYFILPPECKGCFGNDVHYLGVPLSLRFLLPFYPIRADLFHIPYQCNHIKSLFYAKKQLMTVHDINFIYEKSGKKLDKAVRKFEKKLKKSDYLEYISEFAKKDTEKHFGIHRPSKIIYNGITDLPAIARDSCLPDGVPPKFLFHISSLMPKKNVDLLVEMMKYLPEENLLIVGNWSRKSGQTLYRKIQETNTGNIYTLPNVTEEEKAALYKACRAFLFPSLCEGFGMPPIEAMKFGKPVFLSTLTSLPEIGGDDAFYWKDLTPKAMAETVKERMAFFDATPSYTEKIIKNASRFNWDDCVEQYIRYYIEIIN</sequence>
<comment type="caution">
    <text evidence="3">The sequence shown here is derived from an EMBL/GenBank/DDBJ whole genome shotgun (WGS) entry which is preliminary data.</text>
</comment>
<name>A0A9D9I9C8_9BACT</name>
<reference evidence="3" key="2">
    <citation type="journal article" date="2021" name="PeerJ">
        <title>Extensive microbial diversity within the chicken gut microbiome revealed by metagenomics and culture.</title>
        <authorList>
            <person name="Gilroy R."/>
            <person name="Ravi A."/>
            <person name="Getino M."/>
            <person name="Pursley I."/>
            <person name="Horton D.L."/>
            <person name="Alikhan N.F."/>
            <person name="Baker D."/>
            <person name="Gharbi K."/>
            <person name="Hall N."/>
            <person name="Watson M."/>
            <person name="Adriaenssens E.M."/>
            <person name="Foster-Nyarko E."/>
            <person name="Jarju S."/>
            <person name="Secka A."/>
            <person name="Antonio M."/>
            <person name="Oren A."/>
            <person name="Chaudhuri R.R."/>
            <person name="La Ragione R."/>
            <person name="Hildebrand F."/>
            <person name="Pallen M.J."/>
        </authorList>
    </citation>
    <scope>NUCLEOTIDE SEQUENCE</scope>
    <source>
        <strain evidence="3">B1-15692</strain>
    </source>
</reference>
<dbReference type="PANTHER" id="PTHR46401">
    <property type="entry name" value="GLYCOSYLTRANSFERASE WBBK-RELATED"/>
    <property type="match status" value="1"/>
</dbReference>
<evidence type="ECO:0000259" key="2">
    <source>
        <dbReference type="Pfam" id="PF00534"/>
    </source>
</evidence>
<dbReference type="InterPro" id="IPR001296">
    <property type="entry name" value="Glyco_trans_1"/>
</dbReference>
<dbReference type="GO" id="GO:0016757">
    <property type="term" value="F:glycosyltransferase activity"/>
    <property type="evidence" value="ECO:0007669"/>
    <property type="project" value="InterPro"/>
</dbReference>
<evidence type="ECO:0000313" key="3">
    <source>
        <dbReference type="EMBL" id="MBO8467411.1"/>
    </source>
</evidence>
<gene>
    <name evidence="3" type="ORF">IAB99_06575</name>
</gene>
<evidence type="ECO:0000256" key="1">
    <source>
        <dbReference type="ARBA" id="ARBA00022679"/>
    </source>
</evidence>
<evidence type="ECO:0000313" key="4">
    <source>
        <dbReference type="Proteomes" id="UP000823660"/>
    </source>
</evidence>
<organism evidence="3 4">
    <name type="scientific">Candidatus Cryptobacteroides faecipullorum</name>
    <dbReference type="NCBI Taxonomy" id="2840764"/>
    <lineage>
        <taxon>Bacteria</taxon>
        <taxon>Pseudomonadati</taxon>
        <taxon>Bacteroidota</taxon>
        <taxon>Bacteroidia</taxon>
        <taxon>Bacteroidales</taxon>
        <taxon>Candidatus Cryptobacteroides</taxon>
    </lineage>
</organism>
<dbReference type="PANTHER" id="PTHR46401:SF2">
    <property type="entry name" value="GLYCOSYLTRANSFERASE WBBK-RELATED"/>
    <property type="match status" value="1"/>
</dbReference>
<protein>
    <submittedName>
        <fullName evidence="3">Glycosyltransferase family 4 protein</fullName>
    </submittedName>
</protein>
<dbReference type="SUPFAM" id="SSF53756">
    <property type="entry name" value="UDP-Glycosyltransferase/glycogen phosphorylase"/>
    <property type="match status" value="1"/>
</dbReference>
<feature type="domain" description="Glycosyl transferase family 1" evidence="2">
    <location>
        <begin position="189"/>
        <end position="322"/>
    </location>
</feature>
<dbReference type="Gene3D" id="3.40.50.2000">
    <property type="entry name" value="Glycogen Phosphorylase B"/>
    <property type="match status" value="2"/>
</dbReference>
<keyword evidence="1" id="KW-0808">Transferase</keyword>
<dbReference type="Proteomes" id="UP000823660">
    <property type="component" value="Unassembled WGS sequence"/>
</dbReference>
<dbReference type="EMBL" id="JADIMH010000036">
    <property type="protein sequence ID" value="MBO8467411.1"/>
    <property type="molecule type" value="Genomic_DNA"/>
</dbReference>
<accession>A0A9D9I9C8</accession>
<proteinExistence type="predicted"/>
<dbReference type="AlphaFoldDB" id="A0A9D9I9C8"/>
<dbReference type="Pfam" id="PF00534">
    <property type="entry name" value="Glycos_transf_1"/>
    <property type="match status" value="1"/>
</dbReference>